<dbReference type="FunFam" id="3.40.50.10860:FF:000005">
    <property type="entry name" value="C-1-tetrahydrofolate synthase, cytoplasmic, putative"/>
    <property type="match status" value="1"/>
</dbReference>
<dbReference type="InterPro" id="IPR036291">
    <property type="entry name" value="NAD(P)-bd_dom_sf"/>
</dbReference>
<reference evidence="15 16" key="1">
    <citation type="submission" date="2016-11" db="EMBL/GenBank/DDBJ databases">
        <authorList>
            <person name="Jaros S."/>
            <person name="Januszkiewicz K."/>
            <person name="Wedrychowicz H."/>
        </authorList>
    </citation>
    <scope>NUCLEOTIDE SEQUENCE [LARGE SCALE GENOMIC DNA]</scope>
    <source>
        <strain evidence="15 16">DSM 14501</strain>
    </source>
</reference>
<evidence type="ECO:0000256" key="5">
    <source>
        <dbReference type="ARBA" id="ARBA00022755"/>
    </source>
</evidence>
<dbReference type="Gene3D" id="3.40.50.720">
    <property type="entry name" value="NAD(P)-binding Rossmann-like Domain"/>
    <property type="match status" value="1"/>
</dbReference>
<organism evidence="15 16">
    <name type="scientific">Caminicella sporogenes DSM 14501</name>
    <dbReference type="NCBI Taxonomy" id="1121266"/>
    <lineage>
        <taxon>Bacteria</taxon>
        <taxon>Bacillati</taxon>
        <taxon>Bacillota</taxon>
        <taxon>Clostridia</taxon>
        <taxon>Peptostreptococcales</taxon>
        <taxon>Caminicellaceae</taxon>
        <taxon>Caminicella</taxon>
    </lineage>
</organism>
<evidence type="ECO:0000256" key="10">
    <source>
        <dbReference type="ARBA" id="ARBA00023167"/>
    </source>
</evidence>
<dbReference type="GO" id="GO:0035999">
    <property type="term" value="P:tetrahydrofolate interconversion"/>
    <property type="evidence" value="ECO:0007669"/>
    <property type="project" value="UniProtKB-UniRule"/>
</dbReference>
<evidence type="ECO:0000259" key="13">
    <source>
        <dbReference type="Pfam" id="PF00763"/>
    </source>
</evidence>
<evidence type="ECO:0000313" key="16">
    <source>
        <dbReference type="Proteomes" id="UP000184082"/>
    </source>
</evidence>
<keyword evidence="11 12" id="KW-0511">Multifunctional enzyme</keyword>
<dbReference type="GO" id="GO:0005829">
    <property type="term" value="C:cytosol"/>
    <property type="evidence" value="ECO:0007669"/>
    <property type="project" value="TreeGrafter"/>
</dbReference>
<comment type="pathway">
    <text evidence="1 12">One-carbon metabolism; tetrahydrofolate interconversion.</text>
</comment>
<dbReference type="InterPro" id="IPR000672">
    <property type="entry name" value="THF_DH/CycHdrlase"/>
</dbReference>
<evidence type="ECO:0000256" key="3">
    <source>
        <dbReference type="ARBA" id="ARBA00022563"/>
    </source>
</evidence>
<keyword evidence="16" id="KW-1185">Reference proteome</keyword>
<comment type="similarity">
    <text evidence="12">Belongs to the tetrahydrofolate dehydrogenase/cyclohydrolase family.</text>
</comment>
<keyword evidence="9 12" id="KW-0368">Histidine biosynthesis</keyword>
<proteinExistence type="inferred from homology"/>
<evidence type="ECO:0000256" key="6">
    <source>
        <dbReference type="ARBA" id="ARBA00022801"/>
    </source>
</evidence>
<dbReference type="PANTHER" id="PTHR48099:SF5">
    <property type="entry name" value="C-1-TETRAHYDROFOLATE SYNTHASE, CYTOPLASMIC"/>
    <property type="match status" value="1"/>
</dbReference>
<dbReference type="SUPFAM" id="SSF51735">
    <property type="entry name" value="NAD(P)-binding Rossmann-fold domains"/>
    <property type="match status" value="1"/>
</dbReference>
<keyword evidence="8 12" id="KW-0560">Oxidoreductase</keyword>
<name>A0A1M6LLN2_9FIRM</name>
<feature type="binding site" evidence="12">
    <location>
        <position position="231"/>
    </location>
    <ligand>
        <name>NADP(+)</name>
        <dbReference type="ChEBI" id="CHEBI:58349"/>
    </ligand>
</feature>
<evidence type="ECO:0000256" key="7">
    <source>
        <dbReference type="ARBA" id="ARBA00022857"/>
    </source>
</evidence>
<comment type="function">
    <text evidence="12">Catalyzes the oxidation of 5,10-methylenetetrahydrofolate to 5,10-methenyltetrahydrofolate and then the hydrolysis of 5,10-methenyltetrahydrofolate to 10-formyltetrahydrofolate.</text>
</comment>
<comment type="catalytic activity">
    <reaction evidence="12">
        <text>(6R)-5,10-methylene-5,6,7,8-tetrahydrofolate + NADP(+) = (6R)-5,10-methenyltetrahydrofolate + NADPH</text>
        <dbReference type="Rhea" id="RHEA:22812"/>
        <dbReference type="ChEBI" id="CHEBI:15636"/>
        <dbReference type="ChEBI" id="CHEBI:57455"/>
        <dbReference type="ChEBI" id="CHEBI:57783"/>
        <dbReference type="ChEBI" id="CHEBI:58349"/>
        <dbReference type="EC" id="1.5.1.5"/>
    </reaction>
</comment>
<dbReference type="PROSITE" id="PS00767">
    <property type="entry name" value="THF_DHG_CYH_2"/>
    <property type="match status" value="1"/>
</dbReference>
<dbReference type="GO" id="GO:0004477">
    <property type="term" value="F:methenyltetrahydrofolate cyclohydrolase activity"/>
    <property type="evidence" value="ECO:0007669"/>
    <property type="project" value="UniProtKB-UniRule"/>
</dbReference>
<comment type="caution">
    <text evidence="12">Lacks conserved residue(s) required for the propagation of feature annotation.</text>
</comment>
<keyword evidence="4 12" id="KW-0028">Amino-acid biosynthesis</keyword>
<comment type="catalytic activity">
    <reaction evidence="12">
        <text>(6R)-5,10-methenyltetrahydrofolate + H2O = (6R)-10-formyltetrahydrofolate + H(+)</text>
        <dbReference type="Rhea" id="RHEA:23700"/>
        <dbReference type="ChEBI" id="CHEBI:15377"/>
        <dbReference type="ChEBI" id="CHEBI:15378"/>
        <dbReference type="ChEBI" id="CHEBI:57455"/>
        <dbReference type="ChEBI" id="CHEBI:195366"/>
        <dbReference type="EC" id="3.5.4.9"/>
    </reaction>
</comment>
<dbReference type="EC" id="3.5.4.9" evidence="12"/>
<feature type="binding site" evidence="12">
    <location>
        <begin position="165"/>
        <end position="167"/>
    </location>
    <ligand>
        <name>NADP(+)</name>
        <dbReference type="ChEBI" id="CHEBI:58349"/>
    </ligand>
</feature>
<dbReference type="Pfam" id="PF00763">
    <property type="entry name" value="THF_DHG_CYH"/>
    <property type="match status" value="1"/>
</dbReference>
<keyword evidence="3 12" id="KW-0554">One-carbon metabolism</keyword>
<evidence type="ECO:0000313" key="15">
    <source>
        <dbReference type="EMBL" id="SHJ72125.1"/>
    </source>
</evidence>
<dbReference type="AlphaFoldDB" id="A0A1M6LLN2"/>
<protein>
    <recommendedName>
        <fullName evidence="12">Bifunctional protein FolD</fullName>
    </recommendedName>
    <domain>
        <recommendedName>
            <fullName evidence="12">Methylenetetrahydrofolate dehydrogenase</fullName>
            <ecNumber evidence="12">1.5.1.5</ecNumber>
        </recommendedName>
    </domain>
    <domain>
        <recommendedName>
            <fullName evidence="12">Methenyltetrahydrofolate cyclohydrolase</fullName>
            <ecNumber evidence="12">3.5.4.9</ecNumber>
        </recommendedName>
    </domain>
</protein>
<dbReference type="GO" id="GO:0004488">
    <property type="term" value="F:methylenetetrahydrofolate dehydrogenase (NADP+) activity"/>
    <property type="evidence" value="ECO:0007669"/>
    <property type="project" value="UniProtKB-UniRule"/>
</dbReference>
<feature type="domain" description="Tetrahydrofolate dehydrogenase/cyclohydrolase catalytic" evidence="13">
    <location>
        <begin position="5"/>
        <end position="120"/>
    </location>
</feature>
<dbReference type="RefSeq" id="WP_330390620.1">
    <property type="nucleotide sequence ID" value="NZ_FRAJ01000003.1"/>
</dbReference>
<dbReference type="UniPathway" id="UPA00193"/>
<dbReference type="Proteomes" id="UP000184082">
    <property type="component" value="Unassembled WGS sequence"/>
</dbReference>
<evidence type="ECO:0000256" key="12">
    <source>
        <dbReference type="HAMAP-Rule" id="MF_01576"/>
    </source>
</evidence>
<dbReference type="PRINTS" id="PR00085">
    <property type="entry name" value="THFDHDRGNASE"/>
</dbReference>
<dbReference type="GO" id="GO:0009086">
    <property type="term" value="P:methionine biosynthetic process"/>
    <property type="evidence" value="ECO:0007669"/>
    <property type="project" value="UniProtKB-KW"/>
</dbReference>
<dbReference type="STRING" id="1121266.SAMN02745883_00259"/>
<dbReference type="GO" id="GO:0000105">
    <property type="term" value="P:L-histidine biosynthetic process"/>
    <property type="evidence" value="ECO:0007669"/>
    <property type="project" value="UniProtKB-KW"/>
</dbReference>
<dbReference type="HAMAP" id="MF_01576">
    <property type="entry name" value="THF_DHG_CYH"/>
    <property type="match status" value="1"/>
</dbReference>
<evidence type="ECO:0000256" key="9">
    <source>
        <dbReference type="ARBA" id="ARBA00023102"/>
    </source>
</evidence>
<dbReference type="InterPro" id="IPR020867">
    <property type="entry name" value="THF_DH/CycHdrlase_CS"/>
</dbReference>
<keyword evidence="7 12" id="KW-0521">NADP</keyword>
<keyword evidence="5 12" id="KW-0658">Purine biosynthesis</keyword>
<comment type="subunit">
    <text evidence="2 12">Homodimer.</text>
</comment>
<dbReference type="SUPFAM" id="SSF53223">
    <property type="entry name" value="Aminoacid dehydrogenase-like, N-terminal domain"/>
    <property type="match status" value="1"/>
</dbReference>
<evidence type="ECO:0000259" key="14">
    <source>
        <dbReference type="Pfam" id="PF02882"/>
    </source>
</evidence>
<keyword evidence="10 12" id="KW-0486">Methionine biosynthesis</keyword>
<evidence type="ECO:0000256" key="8">
    <source>
        <dbReference type="ARBA" id="ARBA00023002"/>
    </source>
</evidence>
<dbReference type="EC" id="1.5.1.5" evidence="12"/>
<dbReference type="InterPro" id="IPR046346">
    <property type="entry name" value="Aminoacid_DH-like_N_sf"/>
</dbReference>
<dbReference type="InterPro" id="IPR020631">
    <property type="entry name" value="THF_DH/CycHdrlase_NAD-bd_dom"/>
</dbReference>
<sequence>MSNIINGREISKKRLIEIEEKVKYLSDKYGKVPGLAVVYIGNDKASEVYVNTIIKKCTKVHFYSEKHLLSENVSEDEILDLINNLNKNEKINGIIIQFPLPKGIDENKIKFALSYEKDVDCINPINVGMLYSNSKSFLPCTPKGVIELIKSINQDLTGKNAVVVGRSNIVGKPVAELLQQENLTVTLCHSKTKDLKEHLLRADVVVAAAGRANLIKGDMLKENCIVIDVGTNVVDGKLVGDVEFDSAVKKASYITPVPGGVGPMTIAMLLENTLEACLKQCELKF</sequence>
<feature type="domain" description="Tetrahydrofolate dehydrogenase/cyclohydrolase NAD(P)-binding" evidence="14">
    <location>
        <begin position="139"/>
        <end position="280"/>
    </location>
</feature>
<keyword evidence="6 12" id="KW-0378">Hydrolase</keyword>
<dbReference type="EMBL" id="FRAJ01000003">
    <property type="protein sequence ID" value="SHJ72125.1"/>
    <property type="molecule type" value="Genomic_DNA"/>
</dbReference>
<dbReference type="Gene3D" id="3.40.50.10860">
    <property type="entry name" value="Leucine Dehydrogenase, chain A, domain 1"/>
    <property type="match status" value="1"/>
</dbReference>
<gene>
    <name evidence="12" type="primary">folD</name>
    <name evidence="15" type="ORF">SAMN02745883_00259</name>
</gene>
<evidence type="ECO:0000256" key="1">
    <source>
        <dbReference type="ARBA" id="ARBA00004777"/>
    </source>
</evidence>
<accession>A0A1M6LLN2</accession>
<evidence type="ECO:0000256" key="11">
    <source>
        <dbReference type="ARBA" id="ARBA00023268"/>
    </source>
</evidence>
<dbReference type="GO" id="GO:0006164">
    <property type="term" value="P:purine nucleotide biosynthetic process"/>
    <property type="evidence" value="ECO:0007669"/>
    <property type="project" value="UniProtKB-KW"/>
</dbReference>
<evidence type="ECO:0000256" key="2">
    <source>
        <dbReference type="ARBA" id="ARBA00011738"/>
    </source>
</evidence>
<dbReference type="PANTHER" id="PTHR48099">
    <property type="entry name" value="C-1-TETRAHYDROFOLATE SYNTHASE, CYTOPLASMIC-RELATED"/>
    <property type="match status" value="1"/>
</dbReference>
<dbReference type="FunFam" id="3.40.50.720:FF:000006">
    <property type="entry name" value="Bifunctional protein FolD"/>
    <property type="match status" value="1"/>
</dbReference>
<dbReference type="InterPro" id="IPR020630">
    <property type="entry name" value="THF_DH/CycHdrlase_cat_dom"/>
</dbReference>
<evidence type="ECO:0000256" key="4">
    <source>
        <dbReference type="ARBA" id="ARBA00022605"/>
    </source>
</evidence>
<dbReference type="Pfam" id="PF02882">
    <property type="entry name" value="THF_DHG_CYH_C"/>
    <property type="match status" value="1"/>
</dbReference>
<dbReference type="CDD" id="cd01080">
    <property type="entry name" value="NAD_bind_m-THF_DH_Cyclohyd"/>
    <property type="match status" value="1"/>
</dbReference>